<feature type="region of interest" description="Disordered" evidence="5">
    <location>
        <begin position="131"/>
        <end position="238"/>
    </location>
</feature>
<organism evidence="7 8">
    <name type="scientific">Morchella conica CCBAS932</name>
    <dbReference type="NCBI Taxonomy" id="1392247"/>
    <lineage>
        <taxon>Eukaryota</taxon>
        <taxon>Fungi</taxon>
        <taxon>Dikarya</taxon>
        <taxon>Ascomycota</taxon>
        <taxon>Pezizomycotina</taxon>
        <taxon>Pezizomycetes</taxon>
        <taxon>Pezizales</taxon>
        <taxon>Morchellaceae</taxon>
        <taxon>Morchella</taxon>
    </lineage>
</organism>
<feature type="compositionally biased region" description="Low complexity" evidence="5">
    <location>
        <begin position="345"/>
        <end position="356"/>
    </location>
</feature>
<feature type="compositionally biased region" description="Pro residues" evidence="5">
    <location>
        <begin position="7"/>
        <end position="16"/>
    </location>
</feature>
<feature type="compositionally biased region" description="Gly residues" evidence="5">
    <location>
        <begin position="37"/>
        <end position="67"/>
    </location>
</feature>
<keyword evidence="1 4" id="KW-0479">Metal-binding</keyword>
<feature type="compositionally biased region" description="Low complexity" evidence="5">
    <location>
        <begin position="161"/>
        <end position="184"/>
    </location>
</feature>
<dbReference type="InterPro" id="IPR019496">
    <property type="entry name" value="NUFIP1_cons_dom"/>
</dbReference>
<dbReference type="STRING" id="1392247.A0A3N4L460"/>
<keyword evidence="3 4" id="KW-0862">Zinc</keyword>
<evidence type="ECO:0000313" key="7">
    <source>
        <dbReference type="EMBL" id="RPB17694.1"/>
    </source>
</evidence>
<reference evidence="7 8" key="1">
    <citation type="journal article" date="2018" name="Nat. Ecol. Evol.">
        <title>Pezizomycetes genomes reveal the molecular basis of ectomycorrhizal truffle lifestyle.</title>
        <authorList>
            <person name="Murat C."/>
            <person name="Payen T."/>
            <person name="Noel B."/>
            <person name="Kuo A."/>
            <person name="Morin E."/>
            <person name="Chen J."/>
            <person name="Kohler A."/>
            <person name="Krizsan K."/>
            <person name="Balestrini R."/>
            <person name="Da Silva C."/>
            <person name="Montanini B."/>
            <person name="Hainaut M."/>
            <person name="Levati E."/>
            <person name="Barry K.W."/>
            <person name="Belfiori B."/>
            <person name="Cichocki N."/>
            <person name="Clum A."/>
            <person name="Dockter R.B."/>
            <person name="Fauchery L."/>
            <person name="Guy J."/>
            <person name="Iotti M."/>
            <person name="Le Tacon F."/>
            <person name="Lindquist E.A."/>
            <person name="Lipzen A."/>
            <person name="Malagnac F."/>
            <person name="Mello A."/>
            <person name="Molinier V."/>
            <person name="Miyauchi S."/>
            <person name="Poulain J."/>
            <person name="Riccioni C."/>
            <person name="Rubini A."/>
            <person name="Sitrit Y."/>
            <person name="Splivallo R."/>
            <person name="Traeger S."/>
            <person name="Wang M."/>
            <person name="Zifcakova L."/>
            <person name="Wipf D."/>
            <person name="Zambonelli A."/>
            <person name="Paolocci F."/>
            <person name="Nowrousian M."/>
            <person name="Ottonello S."/>
            <person name="Baldrian P."/>
            <person name="Spatafora J.W."/>
            <person name="Henrissat B."/>
            <person name="Nagy L.G."/>
            <person name="Aury J.M."/>
            <person name="Wincker P."/>
            <person name="Grigoriev I.V."/>
            <person name="Bonfante P."/>
            <person name="Martin F.M."/>
        </authorList>
    </citation>
    <scope>NUCLEOTIDE SEQUENCE [LARGE SCALE GENOMIC DNA]</scope>
    <source>
        <strain evidence="7 8">CCBAS932</strain>
    </source>
</reference>
<evidence type="ECO:0000256" key="5">
    <source>
        <dbReference type="SAM" id="MobiDB-lite"/>
    </source>
</evidence>
<feature type="compositionally biased region" description="Polar residues" evidence="5">
    <location>
        <begin position="362"/>
        <end position="372"/>
    </location>
</feature>
<dbReference type="InParanoid" id="A0A3N4L460"/>
<name>A0A3N4L460_9PEZI</name>
<evidence type="ECO:0000256" key="4">
    <source>
        <dbReference type="PROSITE-ProRule" id="PRU00723"/>
    </source>
</evidence>
<evidence type="ECO:0000256" key="3">
    <source>
        <dbReference type="ARBA" id="ARBA00022833"/>
    </source>
</evidence>
<sequence>MSDYIYRPPPPPPPPTSSNSSGGNANRGGYNANSQRGSGGNRGNRGGGARSGGFNRGGSGSGGGNASIGGDSSLCQQYQRSPQQQRQPHPLPQLPSAAHYNPAFVVQQQHQEHHGNQQYQQYPLYQRQPHQPYQNHYFNNNPIYTNPQYQSSLGPPPPSLPQQQPHNPYLSYSQEHYQSQHSQSLPLKPPQMQQHPPFPAAGWPTHSSYGHFSPPPQPPPRKQQKRERDDKPDMDEATWLSLNGGKLIGTNIAPPETPEEIEAWIAQRKSRFPTAKKIEENLEKKQEVAARAEAEAKRVAAQQKKERDLKAHAIGGKRKRVTADTGDGDGAPLLLMGSDIDNDYDTNASDSNSDNDGAPPEITSSKIKSTVPESAIRKPEGQGSKKSTGHCRDFLRGKCAKGDRCRFRHDKEPAKKRETKIEEKKTLYQRLVEHDREKENTLILQIIQYLIDKGQLPEET</sequence>
<keyword evidence="2 4" id="KW-0863">Zinc-finger</keyword>
<dbReference type="InterPro" id="IPR036855">
    <property type="entry name" value="Znf_CCCH_sf"/>
</dbReference>
<feature type="zinc finger region" description="C3H1-type" evidence="4">
    <location>
        <begin position="385"/>
        <end position="412"/>
    </location>
</feature>
<dbReference type="Proteomes" id="UP000277580">
    <property type="component" value="Unassembled WGS sequence"/>
</dbReference>
<feature type="compositionally biased region" description="Low complexity" evidence="5">
    <location>
        <begin position="17"/>
        <end position="36"/>
    </location>
</feature>
<evidence type="ECO:0000259" key="6">
    <source>
        <dbReference type="PROSITE" id="PS50103"/>
    </source>
</evidence>
<evidence type="ECO:0000256" key="2">
    <source>
        <dbReference type="ARBA" id="ARBA00022771"/>
    </source>
</evidence>
<feature type="domain" description="C3H1-type" evidence="6">
    <location>
        <begin position="385"/>
        <end position="412"/>
    </location>
</feature>
<accession>A0A3N4L460</accession>
<keyword evidence="8" id="KW-1185">Reference proteome</keyword>
<dbReference type="AlphaFoldDB" id="A0A3N4L460"/>
<gene>
    <name evidence="7" type="ORF">P167DRAFT_531222</name>
</gene>
<dbReference type="InterPro" id="IPR000571">
    <property type="entry name" value="Znf_CCCH"/>
</dbReference>
<evidence type="ECO:0000313" key="8">
    <source>
        <dbReference type="Proteomes" id="UP000277580"/>
    </source>
</evidence>
<feature type="compositionally biased region" description="Polar residues" evidence="5">
    <location>
        <begin position="136"/>
        <end position="146"/>
    </location>
</feature>
<feature type="compositionally biased region" description="Basic and acidic residues" evidence="5">
    <location>
        <begin position="298"/>
        <end position="311"/>
    </location>
</feature>
<protein>
    <recommendedName>
        <fullName evidence="6">C3H1-type domain-containing protein</fullName>
    </recommendedName>
</protein>
<feature type="compositionally biased region" description="Low complexity" evidence="5">
    <location>
        <begin position="68"/>
        <end position="88"/>
    </location>
</feature>
<dbReference type="Gene3D" id="4.10.1000.10">
    <property type="entry name" value="Zinc finger, CCCH-type"/>
    <property type="match status" value="1"/>
</dbReference>
<dbReference type="SUPFAM" id="SSF90229">
    <property type="entry name" value="CCCH zinc finger"/>
    <property type="match status" value="1"/>
</dbReference>
<feature type="region of interest" description="Disordered" evidence="5">
    <location>
        <begin position="298"/>
        <end position="392"/>
    </location>
</feature>
<evidence type="ECO:0000256" key="1">
    <source>
        <dbReference type="ARBA" id="ARBA00022723"/>
    </source>
</evidence>
<dbReference type="Pfam" id="PF10453">
    <property type="entry name" value="NUFIP1"/>
    <property type="match status" value="1"/>
</dbReference>
<proteinExistence type="predicted"/>
<dbReference type="PROSITE" id="PS50103">
    <property type="entry name" value="ZF_C3H1"/>
    <property type="match status" value="1"/>
</dbReference>
<dbReference type="OrthoDB" id="273070at2759"/>
<dbReference type="GO" id="GO:0008270">
    <property type="term" value="F:zinc ion binding"/>
    <property type="evidence" value="ECO:0007669"/>
    <property type="project" value="UniProtKB-KW"/>
</dbReference>
<dbReference type="EMBL" id="ML119105">
    <property type="protein sequence ID" value="RPB17694.1"/>
    <property type="molecule type" value="Genomic_DNA"/>
</dbReference>
<feature type="region of interest" description="Disordered" evidence="5">
    <location>
        <begin position="1"/>
        <end position="100"/>
    </location>
</feature>